<organism evidence="4 5">
    <name type="scientific">Saxophila tyrrhenica</name>
    <dbReference type="NCBI Taxonomy" id="1690608"/>
    <lineage>
        <taxon>Eukaryota</taxon>
        <taxon>Fungi</taxon>
        <taxon>Dikarya</taxon>
        <taxon>Ascomycota</taxon>
        <taxon>Pezizomycotina</taxon>
        <taxon>Dothideomycetes</taxon>
        <taxon>Dothideomycetidae</taxon>
        <taxon>Mycosphaerellales</taxon>
        <taxon>Extremaceae</taxon>
        <taxon>Saxophila</taxon>
    </lineage>
</organism>
<name>A0AAV9PM16_9PEZI</name>
<dbReference type="EMBL" id="JAVRRT010000002">
    <property type="protein sequence ID" value="KAK5174068.1"/>
    <property type="molecule type" value="Genomic_DNA"/>
</dbReference>
<dbReference type="Proteomes" id="UP001337655">
    <property type="component" value="Unassembled WGS sequence"/>
</dbReference>
<gene>
    <name evidence="4" type="ORF">LTR77_001148</name>
</gene>
<accession>A0AAV9PM16</accession>
<dbReference type="GO" id="GO:0016410">
    <property type="term" value="F:N-acyltransferase activity"/>
    <property type="evidence" value="ECO:0007669"/>
    <property type="project" value="TreeGrafter"/>
</dbReference>
<feature type="region of interest" description="Disordered" evidence="2">
    <location>
        <begin position="402"/>
        <end position="431"/>
    </location>
</feature>
<evidence type="ECO:0000313" key="4">
    <source>
        <dbReference type="EMBL" id="KAK5174068.1"/>
    </source>
</evidence>
<dbReference type="SUPFAM" id="SSF55729">
    <property type="entry name" value="Acyl-CoA N-acyltransferases (Nat)"/>
    <property type="match status" value="1"/>
</dbReference>
<dbReference type="SMART" id="SM01006">
    <property type="entry name" value="AlcB"/>
    <property type="match status" value="1"/>
</dbReference>
<feature type="domain" description="Acyltransferase MbtK/IucB-like conserved" evidence="3">
    <location>
        <begin position="427"/>
        <end position="474"/>
    </location>
</feature>
<sequence>MAPSIVHLPNGMTLTVQPVFGGLSFKTNDLTSPHSAFPPGWTIILNSEDDAADHIPPTASMAAHTHAVHAENDPTTLPKKQDNKNHHVHRFRKPSLHNDHLFISSISNPSSSEFKPSSSPTRSIAMMLWATLWWYFHQPEPEPWLTTAASVDTPLEGRPKGEWRVNINREGIFKGKHLLPKLERMGLIASEDSSVGLDPEDGVGNAGEGWTKMFVSRKSFWQLDPRIYLFTLSPNHASSPFPSVSPASSRPASPNRGGASTPTHLPLGTRTPDHEPSTLSTLGSAPPHPLTRHNTPPGPYSSSSHLPTFYPPPPLQYTRTNGLRHPIRPKPPRQGETFYTRFIPSLNQYLSLRVASRSRQPCVHRGPTATGPTQNTEFRVPRSGAAGAATGSDALVPTLGNMGLADRLSTPPPPGSSGGAGAAGEDTPTTSMTDEQLLHRWMNLPRVSHSWGEHGPLSHQAAFLAANLTSTSSFPAIGLFDGKPFAYFELYWVRESALGAALGPGEVGEWDRGIHCLVGEQEFRGWERVRVWLSALVHWCLLSDMRCAGVWMEPRVDNLK</sequence>
<keyword evidence="5" id="KW-1185">Reference proteome</keyword>
<dbReference type="Pfam" id="PF13523">
    <property type="entry name" value="Acetyltransf_8"/>
    <property type="match status" value="1"/>
</dbReference>
<dbReference type="Gene3D" id="3.40.630.30">
    <property type="match status" value="1"/>
</dbReference>
<reference evidence="4 5" key="1">
    <citation type="submission" date="2023-08" db="EMBL/GenBank/DDBJ databases">
        <title>Black Yeasts Isolated from many extreme environments.</title>
        <authorList>
            <person name="Coleine C."/>
            <person name="Stajich J.E."/>
            <person name="Selbmann L."/>
        </authorList>
    </citation>
    <scope>NUCLEOTIDE SEQUENCE [LARGE SCALE GENOMIC DNA]</scope>
    <source>
        <strain evidence="4 5">CCFEE 5935</strain>
    </source>
</reference>
<evidence type="ECO:0000256" key="1">
    <source>
        <dbReference type="ARBA" id="ARBA00009893"/>
    </source>
</evidence>
<dbReference type="GO" id="GO:0019290">
    <property type="term" value="P:siderophore biosynthetic process"/>
    <property type="evidence" value="ECO:0007669"/>
    <property type="project" value="InterPro"/>
</dbReference>
<comment type="similarity">
    <text evidence="1">Belongs to the lysine N-acyltransferase MbtK family.</text>
</comment>
<comment type="caution">
    <text evidence="4">The sequence shown here is derived from an EMBL/GenBank/DDBJ whole genome shotgun (WGS) entry which is preliminary data.</text>
</comment>
<feature type="region of interest" description="Disordered" evidence="2">
    <location>
        <begin position="239"/>
        <end position="313"/>
    </location>
</feature>
<dbReference type="PANTHER" id="PTHR31438:SF1">
    <property type="entry name" value="LYSINE N-ACYLTRANSFERASE C17G9.06C-RELATED"/>
    <property type="match status" value="1"/>
</dbReference>
<evidence type="ECO:0000256" key="2">
    <source>
        <dbReference type="SAM" id="MobiDB-lite"/>
    </source>
</evidence>
<dbReference type="InterPro" id="IPR019432">
    <property type="entry name" value="Acyltransferase_MbtK/IucB-like"/>
</dbReference>
<dbReference type="GeneID" id="89922496"/>
<dbReference type="AlphaFoldDB" id="A0AAV9PM16"/>
<dbReference type="RefSeq" id="XP_064662737.1">
    <property type="nucleotide sequence ID" value="XM_064798410.1"/>
</dbReference>
<dbReference type="InterPro" id="IPR016181">
    <property type="entry name" value="Acyl_CoA_acyltransferase"/>
</dbReference>
<evidence type="ECO:0000259" key="3">
    <source>
        <dbReference type="SMART" id="SM01006"/>
    </source>
</evidence>
<evidence type="ECO:0000313" key="5">
    <source>
        <dbReference type="Proteomes" id="UP001337655"/>
    </source>
</evidence>
<feature type="compositionally biased region" description="Low complexity" evidence="2">
    <location>
        <begin position="239"/>
        <end position="254"/>
    </location>
</feature>
<dbReference type="PANTHER" id="PTHR31438">
    <property type="entry name" value="LYSINE N-ACYLTRANSFERASE C17G9.06C-RELATED"/>
    <property type="match status" value="1"/>
</dbReference>
<protein>
    <recommendedName>
        <fullName evidence="3">Acyltransferase MbtK/IucB-like conserved domain-containing protein</fullName>
    </recommendedName>
</protein>
<proteinExistence type="inferred from homology"/>